<sequence length="118" mass="12945">MLQMDIATAILCQPTGEMVAASNRKLYPAVVEMGEISHALLDLIRNLEHLLSCQLKSVIADVNIDGGGYHMASQMVEDFWGGSCGTSLRYIYGNVATGPVICRTLHGQEDQLEIENYE</sequence>
<evidence type="ECO:0000313" key="2">
    <source>
        <dbReference type="WBParaSite" id="nRc.2.0.1.t32097-RA"/>
    </source>
</evidence>
<dbReference type="AlphaFoldDB" id="A0A915K0A1"/>
<proteinExistence type="predicted"/>
<reference evidence="2" key="1">
    <citation type="submission" date="2022-11" db="UniProtKB">
        <authorList>
            <consortium name="WormBaseParasite"/>
        </authorList>
    </citation>
    <scope>IDENTIFICATION</scope>
</reference>
<dbReference type="WBParaSite" id="nRc.2.0.1.t32097-RA">
    <property type="protein sequence ID" value="nRc.2.0.1.t32097-RA"/>
    <property type="gene ID" value="nRc.2.0.1.g32097"/>
</dbReference>
<accession>A0A915K0A1</accession>
<protein>
    <submittedName>
        <fullName evidence="2">Uncharacterized protein</fullName>
    </submittedName>
</protein>
<keyword evidence="1" id="KW-1185">Reference proteome</keyword>
<dbReference type="Proteomes" id="UP000887565">
    <property type="component" value="Unplaced"/>
</dbReference>
<organism evidence="1 2">
    <name type="scientific">Romanomermis culicivorax</name>
    <name type="common">Nematode worm</name>
    <dbReference type="NCBI Taxonomy" id="13658"/>
    <lineage>
        <taxon>Eukaryota</taxon>
        <taxon>Metazoa</taxon>
        <taxon>Ecdysozoa</taxon>
        <taxon>Nematoda</taxon>
        <taxon>Enoplea</taxon>
        <taxon>Dorylaimia</taxon>
        <taxon>Mermithida</taxon>
        <taxon>Mermithoidea</taxon>
        <taxon>Mermithidae</taxon>
        <taxon>Romanomermis</taxon>
    </lineage>
</organism>
<evidence type="ECO:0000313" key="1">
    <source>
        <dbReference type="Proteomes" id="UP000887565"/>
    </source>
</evidence>
<name>A0A915K0A1_ROMCU</name>